<proteinExistence type="predicted"/>
<evidence type="ECO:0000256" key="2">
    <source>
        <dbReference type="ARBA" id="ARBA00022729"/>
    </source>
</evidence>
<comment type="caution">
    <text evidence="6">Lacks conserved residue(s) required for the propagation of feature annotation.</text>
</comment>
<dbReference type="AlphaFoldDB" id="A0A336M7K3"/>
<dbReference type="GO" id="GO:0005112">
    <property type="term" value="F:Notch binding"/>
    <property type="evidence" value="ECO:0007669"/>
    <property type="project" value="TreeGrafter"/>
</dbReference>
<feature type="compositionally biased region" description="Low complexity" evidence="7">
    <location>
        <begin position="283"/>
        <end position="293"/>
    </location>
</feature>
<feature type="compositionally biased region" description="Basic and acidic residues" evidence="7">
    <location>
        <begin position="191"/>
        <end position="204"/>
    </location>
</feature>
<dbReference type="PANTHER" id="PTHR12916">
    <property type="entry name" value="CYTOCHROME C OXIDASE POLYPEPTIDE VIC-2"/>
    <property type="match status" value="1"/>
</dbReference>
<keyword evidence="1 6" id="KW-0245">EGF-like domain</keyword>
<dbReference type="InterPro" id="IPR013032">
    <property type="entry name" value="EGF-like_CS"/>
</dbReference>
<dbReference type="GO" id="GO:0007219">
    <property type="term" value="P:Notch signaling pathway"/>
    <property type="evidence" value="ECO:0007669"/>
    <property type="project" value="TreeGrafter"/>
</dbReference>
<dbReference type="InterPro" id="IPR018097">
    <property type="entry name" value="EGF_Ca-bd_CS"/>
</dbReference>
<sequence>MCPSGFQGTRCEINIDDCQGNPCRNGGSCVDMVNQFRCQCVPGFIGSTCENKVDLCLTKPCANGGSCINLNNDYRCNCRPGFTGKDCSVDIDECLSNPCRNGATCFNRVNSFQCVCAGGFHGKVCDEETLAAAAFDSGSSSRHVAVTANTDSDDGLSGGQIALIAIISISMPLTAFIATAVVICMKRRRKREQEKDDAEARKQNEQNASHISRIHHSSINLKRNSNSANGMNCDMAPHVIKNTWDKSVNNITNSQSMDDCLMNSSLYGGLSTYNDNSANECYQQQQQQQAQQQSSINEMHRAKSQKQLNTDPMKIMHRTSQIMSNSQTTTSPSPPNVLAASATTKDLTSIYDMKRISVLSDAALCNTRWPANVSPLPRQLVGAGSPHCSPPHM</sequence>
<dbReference type="GO" id="GO:0048666">
    <property type="term" value="P:neuron development"/>
    <property type="evidence" value="ECO:0007669"/>
    <property type="project" value="UniProtKB-ARBA"/>
</dbReference>
<reference evidence="11" key="2">
    <citation type="submission" date="2018-07" db="EMBL/GenBank/DDBJ databases">
        <authorList>
            <person name="Quirk P.G."/>
            <person name="Krulwich T.A."/>
        </authorList>
    </citation>
    <scope>NUCLEOTIDE SEQUENCE</scope>
</reference>
<reference evidence="10" key="1">
    <citation type="submission" date="2018-04" db="EMBL/GenBank/DDBJ databases">
        <authorList>
            <person name="Go L.Y."/>
            <person name="Mitchell J.A."/>
        </authorList>
    </citation>
    <scope>NUCLEOTIDE SEQUENCE</scope>
    <source>
        <tissue evidence="10">Whole organism</tissue>
    </source>
</reference>
<dbReference type="GO" id="GO:0042063">
    <property type="term" value="P:gliogenesis"/>
    <property type="evidence" value="ECO:0007669"/>
    <property type="project" value="UniProtKB-ARBA"/>
</dbReference>
<feature type="disulfide bond" evidence="6">
    <location>
        <begin position="116"/>
        <end position="125"/>
    </location>
</feature>
<evidence type="ECO:0000256" key="4">
    <source>
        <dbReference type="ARBA" id="ARBA00023157"/>
    </source>
</evidence>
<keyword evidence="3" id="KW-0677">Repeat</keyword>
<evidence type="ECO:0000313" key="10">
    <source>
        <dbReference type="EMBL" id="SSX03992.1"/>
    </source>
</evidence>
<keyword evidence="8" id="KW-0812">Transmembrane</keyword>
<dbReference type="PROSITE" id="PS00010">
    <property type="entry name" value="ASX_HYDROXYL"/>
    <property type="match status" value="3"/>
</dbReference>
<dbReference type="SMART" id="SM00181">
    <property type="entry name" value="EGF"/>
    <property type="match status" value="3"/>
</dbReference>
<name>A0A336M7K3_CULSO</name>
<dbReference type="PROSITE" id="PS00022">
    <property type="entry name" value="EGF_1"/>
    <property type="match status" value="3"/>
</dbReference>
<evidence type="ECO:0000256" key="5">
    <source>
        <dbReference type="ARBA" id="ARBA00023180"/>
    </source>
</evidence>
<dbReference type="PROSITE" id="PS50026">
    <property type="entry name" value="EGF_3"/>
    <property type="match status" value="4"/>
</dbReference>
<feature type="disulfide bond" evidence="6">
    <location>
        <begin position="2"/>
        <end position="11"/>
    </location>
</feature>
<dbReference type="Pfam" id="PF12661">
    <property type="entry name" value="hEGF"/>
    <property type="match status" value="1"/>
</dbReference>
<dbReference type="GO" id="GO:0005509">
    <property type="term" value="F:calcium ion binding"/>
    <property type="evidence" value="ECO:0007669"/>
    <property type="project" value="InterPro"/>
</dbReference>
<dbReference type="FunFam" id="2.10.25.10:FF:000575">
    <property type="entry name" value="Crumbs, isoform C"/>
    <property type="match status" value="1"/>
</dbReference>
<dbReference type="EMBL" id="UFQT01000441">
    <property type="protein sequence ID" value="SSX24357.1"/>
    <property type="molecule type" value="Genomic_DNA"/>
</dbReference>
<feature type="transmembrane region" description="Helical" evidence="8">
    <location>
        <begin position="161"/>
        <end position="185"/>
    </location>
</feature>
<keyword evidence="8" id="KW-0472">Membrane</keyword>
<dbReference type="GO" id="GO:0005886">
    <property type="term" value="C:plasma membrane"/>
    <property type="evidence" value="ECO:0007669"/>
    <property type="project" value="UniProtKB-ARBA"/>
</dbReference>
<dbReference type="VEuPathDB" id="VectorBase:CSON010731"/>
<accession>A0A336M7K3</accession>
<feature type="domain" description="EGF-like" evidence="9">
    <location>
        <begin position="14"/>
        <end position="50"/>
    </location>
</feature>
<evidence type="ECO:0000313" key="11">
    <source>
        <dbReference type="EMBL" id="SSX24357.1"/>
    </source>
</evidence>
<keyword evidence="8" id="KW-1133">Transmembrane helix</keyword>
<dbReference type="PRINTS" id="PR00010">
    <property type="entry name" value="EGFBLOOD"/>
</dbReference>
<evidence type="ECO:0000259" key="9">
    <source>
        <dbReference type="PROSITE" id="PS50026"/>
    </source>
</evidence>
<keyword evidence="2" id="KW-0732">Signal</keyword>
<dbReference type="FunFam" id="2.10.25.10:FF:000230">
    <property type="entry name" value="Delta-like protein"/>
    <property type="match status" value="1"/>
</dbReference>
<feature type="domain" description="EGF-like" evidence="9">
    <location>
        <begin position="52"/>
        <end position="88"/>
    </location>
</feature>
<dbReference type="PROSITE" id="PS01186">
    <property type="entry name" value="EGF_2"/>
    <property type="match status" value="3"/>
</dbReference>
<feature type="region of interest" description="Disordered" evidence="7">
    <location>
        <begin position="281"/>
        <end position="312"/>
    </location>
</feature>
<gene>
    <name evidence="11" type="primary">CSON010731</name>
</gene>
<dbReference type="PROSITE" id="PS01187">
    <property type="entry name" value="EGF_CA"/>
    <property type="match status" value="1"/>
</dbReference>
<dbReference type="SMART" id="SM00179">
    <property type="entry name" value="EGF_CA"/>
    <property type="match status" value="3"/>
</dbReference>
<dbReference type="FunFam" id="2.10.25.10:FF:000472">
    <property type="entry name" value="Uncharacterized protein, isoform A"/>
    <property type="match status" value="1"/>
</dbReference>
<dbReference type="InterPro" id="IPR000742">
    <property type="entry name" value="EGF"/>
</dbReference>
<dbReference type="SUPFAM" id="SSF57184">
    <property type="entry name" value="Growth factor receptor domain"/>
    <property type="match status" value="1"/>
</dbReference>
<dbReference type="Pfam" id="PF00008">
    <property type="entry name" value="EGF"/>
    <property type="match status" value="2"/>
</dbReference>
<feature type="region of interest" description="Disordered" evidence="7">
    <location>
        <begin position="191"/>
        <end position="222"/>
    </location>
</feature>
<keyword evidence="5" id="KW-0325">Glycoprotein</keyword>
<feature type="disulfide bond" evidence="6">
    <location>
        <begin position="78"/>
        <end position="87"/>
    </location>
</feature>
<evidence type="ECO:0000256" key="8">
    <source>
        <dbReference type="SAM" id="Phobius"/>
    </source>
</evidence>
<dbReference type="GO" id="GO:0000902">
    <property type="term" value="P:cell morphogenesis"/>
    <property type="evidence" value="ECO:0007669"/>
    <property type="project" value="UniProtKB-ARBA"/>
</dbReference>
<evidence type="ECO:0000256" key="7">
    <source>
        <dbReference type="SAM" id="MobiDB-lite"/>
    </source>
</evidence>
<dbReference type="InterPro" id="IPR009030">
    <property type="entry name" value="Growth_fac_rcpt_cys_sf"/>
</dbReference>
<dbReference type="EMBL" id="UFQS01000441">
    <property type="protein sequence ID" value="SSX03992.1"/>
    <property type="molecule type" value="Genomic_DNA"/>
</dbReference>
<feature type="domain" description="EGF-like" evidence="9">
    <location>
        <begin position="90"/>
        <end position="126"/>
    </location>
</feature>
<feature type="disulfide bond" evidence="6">
    <location>
        <begin position="40"/>
        <end position="49"/>
    </location>
</feature>
<evidence type="ECO:0000256" key="6">
    <source>
        <dbReference type="PROSITE-ProRule" id="PRU00076"/>
    </source>
</evidence>
<feature type="domain" description="EGF-like" evidence="9">
    <location>
        <begin position="1"/>
        <end position="12"/>
    </location>
</feature>
<evidence type="ECO:0000256" key="1">
    <source>
        <dbReference type="ARBA" id="ARBA00022536"/>
    </source>
</evidence>
<dbReference type="CDD" id="cd00054">
    <property type="entry name" value="EGF_CA"/>
    <property type="match status" value="3"/>
</dbReference>
<evidence type="ECO:0000256" key="3">
    <source>
        <dbReference type="ARBA" id="ARBA00022737"/>
    </source>
</evidence>
<dbReference type="PANTHER" id="PTHR12916:SF4">
    <property type="entry name" value="UNINFLATABLE, ISOFORM C"/>
    <property type="match status" value="1"/>
</dbReference>
<protein>
    <submittedName>
        <fullName evidence="11">CSON010731 protein</fullName>
    </submittedName>
</protein>
<dbReference type="Gene3D" id="2.10.25.10">
    <property type="entry name" value="Laminin"/>
    <property type="match status" value="3"/>
</dbReference>
<keyword evidence="4 6" id="KW-1015">Disulfide bond</keyword>
<dbReference type="InterPro" id="IPR000152">
    <property type="entry name" value="EGF-type_Asp/Asn_hydroxyl_site"/>
</dbReference>
<organism evidence="11">
    <name type="scientific">Culicoides sonorensis</name>
    <name type="common">Biting midge</name>
    <dbReference type="NCBI Taxonomy" id="179676"/>
    <lineage>
        <taxon>Eukaryota</taxon>
        <taxon>Metazoa</taxon>
        <taxon>Ecdysozoa</taxon>
        <taxon>Arthropoda</taxon>
        <taxon>Hexapoda</taxon>
        <taxon>Insecta</taxon>
        <taxon>Pterygota</taxon>
        <taxon>Neoptera</taxon>
        <taxon>Endopterygota</taxon>
        <taxon>Diptera</taxon>
        <taxon>Nematocera</taxon>
        <taxon>Chironomoidea</taxon>
        <taxon>Ceratopogonidae</taxon>
        <taxon>Ceratopogoninae</taxon>
        <taxon>Culicoides</taxon>
        <taxon>Monoculicoides</taxon>
    </lineage>
</organism>
<dbReference type="InterPro" id="IPR001881">
    <property type="entry name" value="EGF-like_Ca-bd_dom"/>
</dbReference>